<dbReference type="KEGG" id="rpe:RPE_4447"/>
<evidence type="ECO:0000256" key="3">
    <source>
        <dbReference type="PIRNR" id="PIRNR036934"/>
    </source>
</evidence>
<dbReference type="SUPFAM" id="SSF56322">
    <property type="entry name" value="ADC synthase"/>
    <property type="match status" value="1"/>
</dbReference>
<dbReference type="PROSITE" id="PS51273">
    <property type="entry name" value="GATASE_TYPE_1"/>
    <property type="match status" value="1"/>
</dbReference>
<dbReference type="InterPro" id="IPR010112">
    <property type="entry name" value="TrpE-G_bact"/>
</dbReference>
<keyword evidence="3" id="KW-0822">Tryptophan biosynthesis</keyword>
<dbReference type="PANTHER" id="PTHR11236">
    <property type="entry name" value="AMINOBENZOATE/ANTHRANILATE SYNTHASE"/>
    <property type="match status" value="1"/>
</dbReference>
<dbReference type="PRINTS" id="PR00097">
    <property type="entry name" value="ANTSNTHASEII"/>
</dbReference>
<keyword evidence="3 7" id="KW-0456">Lyase</keyword>
<name>Q07I64_RHOP5</name>
<dbReference type="HOGENOM" id="CLU_006493_3_0_5"/>
<dbReference type="GO" id="GO:0004049">
    <property type="term" value="F:anthranilate synthase activity"/>
    <property type="evidence" value="ECO:0007669"/>
    <property type="project" value="UniProtKB-UniRule"/>
</dbReference>
<dbReference type="AlphaFoldDB" id="Q07I64"/>
<dbReference type="EMBL" id="CP000463">
    <property type="protein sequence ID" value="ABJ08370.1"/>
    <property type="molecule type" value="Genomic_DNA"/>
</dbReference>
<dbReference type="PRINTS" id="PR00096">
    <property type="entry name" value="GATASE"/>
</dbReference>
<reference evidence="7" key="1">
    <citation type="submission" date="2006-09" db="EMBL/GenBank/DDBJ databases">
        <title>Complete sequence of Rhodopseudomonas palustris BisA53.</title>
        <authorList>
            <consortium name="US DOE Joint Genome Institute"/>
            <person name="Copeland A."/>
            <person name="Lucas S."/>
            <person name="Lapidus A."/>
            <person name="Barry K."/>
            <person name="Detter J.C."/>
            <person name="Glavina del Rio T."/>
            <person name="Hammon N."/>
            <person name="Israni S."/>
            <person name="Dalin E."/>
            <person name="Tice H."/>
            <person name="Pitluck S."/>
            <person name="Chain P."/>
            <person name="Malfatti S."/>
            <person name="Shin M."/>
            <person name="Vergez L."/>
            <person name="Schmutz J."/>
            <person name="Larimer F."/>
            <person name="Land M."/>
            <person name="Hauser L."/>
            <person name="Pelletier D.A."/>
            <person name="Kyrpides N."/>
            <person name="Kim E."/>
            <person name="Harwood C.S."/>
            <person name="Oda Y."/>
            <person name="Richardson P."/>
        </authorList>
    </citation>
    <scope>NUCLEOTIDE SEQUENCE [LARGE SCALE GENOMIC DNA]</scope>
    <source>
        <strain evidence="7">BisA53</strain>
    </source>
</reference>
<dbReference type="Pfam" id="PF04715">
    <property type="entry name" value="Anth_synt_I_N"/>
    <property type="match status" value="1"/>
</dbReference>
<comment type="catalytic activity">
    <reaction evidence="3">
        <text>chorismate + L-glutamine = anthranilate + pyruvate + L-glutamate + H(+)</text>
        <dbReference type="Rhea" id="RHEA:21732"/>
        <dbReference type="ChEBI" id="CHEBI:15361"/>
        <dbReference type="ChEBI" id="CHEBI:15378"/>
        <dbReference type="ChEBI" id="CHEBI:16567"/>
        <dbReference type="ChEBI" id="CHEBI:29748"/>
        <dbReference type="ChEBI" id="CHEBI:29985"/>
        <dbReference type="ChEBI" id="CHEBI:58359"/>
        <dbReference type="EC" id="4.1.3.27"/>
    </reaction>
</comment>
<dbReference type="InterPro" id="IPR005801">
    <property type="entry name" value="ADC_synthase"/>
</dbReference>
<dbReference type="eggNOG" id="COG0147">
    <property type="taxonomic scope" value="Bacteria"/>
</dbReference>
<proteinExistence type="predicted"/>
<sequence>MNRTVFSLPPKSLFSTAAGLAVTRRAESFTGGAALDALIELVDRRRGLVLSSGTTVPGRYESFDLGFADPPLALTTRDADFSIDALNARGKVLIAFLSATLNDPAFVIESRGADRLAGKILRGDAPVDEEQRTRRASAISLVRALIAAFASPADPMLGLFGAFAYDLVFQFEDLKQKRAREDDQRDIVLYVPDQLLAYDRATGRGVILSYDFAYNEQSTEGLPRDTAESVYARTGRQGFADHAPGDYPAVVEKARGAFARGDLFEAVPGQLFGEPCDRTPAEVFQRLCRINPSPYGGLVNLGDGEFLVSASPEMFVRSDGRRIETCPISGTIARGADAIGDAEQIQKLLNSEKDEFELNMCTDVDRNDKARVCVPGTIKVLARRQIETYSKLFHTVDHVEGMLRPGFDALDAFLTHAWAVTVTGAPKLWAMQFVEDNERTPRRWYAGAFGFVGFDGSINTGLTIRTIRMKDGLAEVRVGATCLFDSDPVAEDKECQVKAAALFQALRGDPPKPLSAVAPDATGSGKKVLLIDHDDSFVHMLADYFRQVGAQVTVVRYIHALPMLAKHDYDLLVLSPGPGRPEDFKIKTTIDAGLAKNMPIFGVCLGVQAMGEYFGGTLGQLAQPAHGRPSRVQVRGGTLMRGLPNEIVIGRYHSLYVEQDSMPDVLSVTAVTEDGIAMVIEHKTLPVGGVQFHPESLMSLGGEVGLRIVENAFRLGLPAN</sequence>
<dbReference type="PIRSF" id="PIRSF036934">
    <property type="entry name" value="TrpE-G"/>
    <property type="match status" value="1"/>
</dbReference>
<gene>
    <name evidence="7" type="ordered locus">RPE_4447</name>
</gene>
<dbReference type="CDD" id="cd01743">
    <property type="entry name" value="GATase1_Anthranilate_Synthase"/>
    <property type="match status" value="1"/>
</dbReference>
<dbReference type="SUPFAM" id="SSF52317">
    <property type="entry name" value="Class I glutamine amidotransferase-like"/>
    <property type="match status" value="1"/>
</dbReference>
<protein>
    <recommendedName>
        <fullName evidence="2 3">Anthranilate synthase</fullName>
        <ecNumber evidence="2 3">4.1.3.27</ecNumber>
    </recommendedName>
</protein>
<evidence type="ECO:0000256" key="2">
    <source>
        <dbReference type="NCBIfam" id="TIGR01815"/>
    </source>
</evidence>
<evidence type="ECO:0000259" key="4">
    <source>
        <dbReference type="Pfam" id="PF00117"/>
    </source>
</evidence>
<dbReference type="Pfam" id="PF00425">
    <property type="entry name" value="Chorismate_bind"/>
    <property type="match status" value="1"/>
</dbReference>
<dbReference type="GO" id="GO:0000162">
    <property type="term" value="P:L-tryptophan biosynthetic process"/>
    <property type="evidence" value="ECO:0007669"/>
    <property type="project" value="UniProtKB-UniRule"/>
</dbReference>
<dbReference type="InterPro" id="IPR019999">
    <property type="entry name" value="Anth_synth_I-like"/>
</dbReference>
<dbReference type="EC" id="4.1.3.27" evidence="2 3"/>
<dbReference type="Gene3D" id="3.60.120.10">
    <property type="entry name" value="Anthranilate synthase"/>
    <property type="match status" value="1"/>
</dbReference>
<evidence type="ECO:0000313" key="7">
    <source>
        <dbReference type="EMBL" id="ABJ08370.1"/>
    </source>
</evidence>
<evidence type="ECO:0000259" key="5">
    <source>
        <dbReference type="Pfam" id="PF00425"/>
    </source>
</evidence>
<dbReference type="InterPro" id="IPR029062">
    <property type="entry name" value="Class_I_gatase-like"/>
</dbReference>
<dbReference type="OrthoDB" id="9803598at2"/>
<dbReference type="InterPro" id="IPR015890">
    <property type="entry name" value="Chorismate_C"/>
</dbReference>
<dbReference type="STRING" id="316055.RPE_4447"/>
<feature type="domain" description="Chorismate-utilising enzyme C-terminal" evidence="5">
    <location>
        <begin position="246"/>
        <end position="498"/>
    </location>
</feature>
<dbReference type="Pfam" id="PF00117">
    <property type="entry name" value="GATase"/>
    <property type="match status" value="1"/>
</dbReference>
<feature type="domain" description="Glutamine amidotransferase" evidence="4">
    <location>
        <begin position="529"/>
        <end position="703"/>
    </location>
</feature>
<feature type="domain" description="Anthranilate synthase component I N-terminal" evidence="6">
    <location>
        <begin position="122"/>
        <end position="202"/>
    </location>
</feature>
<keyword evidence="1" id="KW-0315">Glutamine amidotransferase</keyword>
<dbReference type="InterPro" id="IPR006221">
    <property type="entry name" value="TrpG/PapA_dom"/>
</dbReference>
<dbReference type="Gene3D" id="3.40.50.880">
    <property type="match status" value="1"/>
</dbReference>
<dbReference type="PRINTS" id="PR00099">
    <property type="entry name" value="CPSGATASE"/>
</dbReference>
<evidence type="ECO:0000259" key="6">
    <source>
        <dbReference type="Pfam" id="PF04715"/>
    </source>
</evidence>
<dbReference type="eggNOG" id="COG0512">
    <property type="taxonomic scope" value="Bacteria"/>
</dbReference>
<evidence type="ECO:0000256" key="1">
    <source>
        <dbReference type="ARBA" id="ARBA00022962"/>
    </source>
</evidence>
<dbReference type="PANTHER" id="PTHR11236:SF9">
    <property type="entry name" value="ANTHRANILATE SYNTHASE COMPONENT 1"/>
    <property type="match status" value="1"/>
</dbReference>
<dbReference type="UniPathway" id="UPA00035">
    <property type="reaction ID" value="UER00040"/>
</dbReference>
<keyword evidence="3" id="KW-0057">Aromatic amino acid biosynthesis</keyword>
<organism evidence="7">
    <name type="scientific">Rhodopseudomonas palustris (strain BisA53)</name>
    <dbReference type="NCBI Taxonomy" id="316055"/>
    <lineage>
        <taxon>Bacteria</taxon>
        <taxon>Pseudomonadati</taxon>
        <taxon>Pseudomonadota</taxon>
        <taxon>Alphaproteobacteria</taxon>
        <taxon>Hyphomicrobiales</taxon>
        <taxon>Nitrobacteraceae</taxon>
        <taxon>Rhodopseudomonas</taxon>
    </lineage>
</organism>
<comment type="pathway">
    <text evidence="3">Amino-acid biosynthesis; L-tryptophan biosynthesis; L-tryptophan from chorismate: step 1/5.</text>
</comment>
<dbReference type="NCBIfam" id="TIGR00566">
    <property type="entry name" value="trpG_papA"/>
    <property type="match status" value="1"/>
</dbReference>
<keyword evidence="3" id="KW-0028">Amino-acid biosynthesis</keyword>
<dbReference type="MEROPS" id="C26.955"/>
<dbReference type="InterPro" id="IPR017926">
    <property type="entry name" value="GATASE"/>
</dbReference>
<dbReference type="NCBIfam" id="TIGR01815">
    <property type="entry name" value="TrpE-clade3"/>
    <property type="match status" value="1"/>
</dbReference>
<dbReference type="NCBIfam" id="NF010081">
    <property type="entry name" value="PRK13566.1"/>
    <property type="match status" value="1"/>
</dbReference>
<dbReference type="InterPro" id="IPR006805">
    <property type="entry name" value="Anth_synth_I_N"/>
</dbReference>
<accession>Q07I64</accession>